<organism evidence="5 6">
    <name type="scientific">Chiayiivirga flava</name>
    <dbReference type="NCBI Taxonomy" id="659595"/>
    <lineage>
        <taxon>Bacteria</taxon>
        <taxon>Pseudomonadati</taxon>
        <taxon>Pseudomonadota</taxon>
        <taxon>Gammaproteobacteria</taxon>
        <taxon>Lysobacterales</taxon>
        <taxon>Lysobacteraceae</taxon>
        <taxon>Chiayiivirga</taxon>
    </lineage>
</organism>
<dbReference type="EMBL" id="JACHHP010000006">
    <property type="protein sequence ID" value="MBB5209509.1"/>
    <property type="molecule type" value="Genomic_DNA"/>
</dbReference>
<feature type="domain" description="Cadherin-like" evidence="4">
    <location>
        <begin position="651"/>
        <end position="737"/>
    </location>
</feature>
<dbReference type="InterPro" id="IPR001434">
    <property type="entry name" value="OmcB-like_DUF11"/>
</dbReference>
<accession>A0A7W8D7U5</accession>
<dbReference type="Pfam" id="PF17892">
    <property type="entry name" value="Cadherin_5"/>
    <property type="match status" value="1"/>
</dbReference>
<gene>
    <name evidence="5" type="ORF">HNQ52_003078</name>
</gene>
<proteinExistence type="predicted"/>
<dbReference type="InterPro" id="IPR024079">
    <property type="entry name" value="MetalloPept_cat_dom_sf"/>
</dbReference>
<dbReference type="SUPFAM" id="SSF55486">
    <property type="entry name" value="Metalloproteases ('zincins'), catalytic domain"/>
    <property type="match status" value="1"/>
</dbReference>
<sequence length="1001" mass="102027">MSSIAWRRARRWACLVLLPGAMLPAAALQAQTRAAWTELEGRDAAASAPVAAGVRVFDVDTARIESELMRGANPSIELPLAGGGFATFAIRDSGTMHPALAAKFPEIRSLRGEDGQGRRLRLDVSPAGINAMIFADDGVQVIRPRAIGDSVHESFAREDYTGPRQRFECDVKDASPLHKALHRIDGHGHAAAKTVTGDERRSYRLAVAGTGEYTTFHGGTVALGQAAIVTTINRVNEVYETDLSVHLELVPNNNLIVYTNGGTDPYSNGNPGTMIGQNVTNLNAVIGSANYDVGHVFGTNSGGLAGLGVICGSSKASGVTGNGAPVGDPFDIDYVAHELGHQFGANHTFNGTASSCGGGNRSLSSAYEPGSGSTIMAYAGICGAQDLQPNSDPYFHARSLLEIQNRITSATCDAPTPTGNTAPELAMPVARTIPARTPFALLAEGSDVDGDMLTYTWEQYDLGSAQSGANPSPTATTGPLVRSFDPTPDPERLIPRLSTLLGGPAATGEVLPAVNRTMTFRVTARDNNPAGGATQSADVTLTVRDTGAAFAITDPNTAGTTWTCGSDVPVSWNVAGTDAAPIACDAVDLSLSQDGGVTFAHTLASGVPNTGSALVRVPFAIGTSTRVQARCSDNIFLDIGNANFSVVDAGEPVPQDDAAAASPEDTARTFTAAELGANDTLGAGAAVLAGIDNVVGGTAELVDGEVVFTPTPDTSGPAGFDYTLADSCERTAPAPSSASVVFDVLPVNDAPTLAPLPDVALVATPGASGSVEAFAGVASFGPDDEAGQAALEYVVVVDSDPAGVVDSLAIDAAGTLQYVLTGAAGQVQVSVTVRDDGGTDNGGIDLSAPRTFALQAQAGVDVRVSKSDGRNVVQAGEAVSYVLTMANAGATPVAGAQLFDTLPPLLQDATWTCSAIGTACPVPDGSGNVDLTAALPVGASVTVTVTATVAGAIGETVSNTASALPVSSLETEMTPEDNSATDETRIVGVAIFADGFESVAE</sequence>
<dbReference type="Proteomes" id="UP000521199">
    <property type="component" value="Unassembled WGS sequence"/>
</dbReference>
<keyword evidence="6" id="KW-1185">Reference proteome</keyword>
<dbReference type="GO" id="GO:0008237">
    <property type="term" value="F:metallopeptidase activity"/>
    <property type="evidence" value="ECO:0007669"/>
    <property type="project" value="InterPro"/>
</dbReference>
<dbReference type="InterPro" id="IPR041690">
    <property type="entry name" value="Cadherin_5"/>
</dbReference>
<dbReference type="RefSeq" id="WP_183962041.1">
    <property type="nucleotide sequence ID" value="NZ_JACHHP010000006.1"/>
</dbReference>
<dbReference type="InterPro" id="IPR013783">
    <property type="entry name" value="Ig-like_fold"/>
</dbReference>
<evidence type="ECO:0000256" key="1">
    <source>
        <dbReference type="SAM" id="MobiDB-lite"/>
    </source>
</evidence>
<dbReference type="Pfam" id="PF01345">
    <property type="entry name" value="DUF11"/>
    <property type="match status" value="1"/>
</dbReference>
<comment type="caution">
    <text evidence="5">The sequence shown here is derived from an EMBL/GenBank/DDBJ whole genome shotgun (WGS) entry which is preliminary data.</text>
</comment>
<feature type="region of interest" description="Disordered" evidence="1">
    <location>
        <begin position="464"/>
        <end position="487"/>
    </location>
</feature>
<reference evidence="5 6" key="1">
    <citation type="submission" date="2020-08" db="EMBL/GenBank/DDBJ databases">
        <title>Genomic Encyclopedia of Type Strains, Phase IV (KMG-IV): sequencing the most valuable type-strain genomes for metagenomic binning, comparative biology and taxonomic classification.</title>
        <authorList>
            <person name="Goeker M."/>
        </authorList>
    </citation>
    <scope>NUCLEOTIDE SEQUENCE [LARGE SCALE GENOMIC DNA]</scope>
    <source>
        <strain evidence="5 6">DSM 24163</strain>
    </source>
</reference>
<dbReference type="Gene3D" id="3.40.390.10">
    <property type="entry name" value="Collagenase (Catalytic Domain)"/>
    <property type="match status" value="1"/>
</dbReference>
<dbReference type="AlphaFoldDB" id="A0A7W8D7U5"/>
<evidence type="ECO:0000313" key="5">
    <source>
        <dbReference type="EMBL" id="MBB5209509.1"/>
    </source>
</evidence>
<feature type="signal peptide" evidence="2">
    <location>
        <begin position="1"/>
        <end position="30"/>
    </location>
</feature>
<feature type="domain" description="DUF11" evidence="3">
    <location>
        <begin position="861"/>
        <end position="981"/>
    </location>
</feature>
<evidence type="ECO:0000313" key="6">
    <source>
        <dbReference type="Proteomes" id="UP000521199"/>
    </source>
</evidence>
<feature type="chain" id="PRO_5031497171" evidence="2">
    <location>
        <begin position="31"/>
        <end position="1001"/>
    </location>
</feature>
<dbReference type="Gene3D" id="2.60.40.10">
    <property type="entry name" value="Immunoglobulins"/>
    <property type="match status" value="1"/>
</dbReference>
<evidence type="ECO:0000259" key="4">
    <source>
        <dbReference type="Pfam" id="PF17892"/>
    </source>
</evidence>
<dbReference type="Pfam" id="PF13583">
    <property type="entry name" value="Reprolysin_4"/>
    <property type="match status" value="1"/>
</dbReference>
<name>A0A7W8D7U5_9GAMM</name>
<dbReference type="Gene3D" id="2.60.40.3440">
    <property type="match status" value="1"/>
</dbReference>
<evidence type="ECO:0000256" key="2">
    <source>
        <dbReference type="SAM" id="SignalP"/>
    </source>
</evidence>
<evidence type="ECO:0000259" key="3">
    <source>
        <dbReference type="Pfam" id="PF01345"/>
    </source>
</evidence>
<feature type="compositionally biased region" description="Polar residues" evidence="1">
    <location>
        <begin position="464"/>
        <end position="477"/>
    </location>
</feature>
<protein>
    <submittedName>
        <fullName evidence="5">Putative repeat protein (TIGR01451 family)</fullName>
    </submittedName>
</protein>
<keyword evidence="2" id="KW-0732">Signal</keyword>